<keyword evidence="2" id="KW-0012">Acyltransferase</keyword>
<dbReference type="PANTHER" id="PTHR42919">
    <property type="entry name" value="N-ALPHA-ACETYLTRANSFERASE"/>
    <property type="match status" value="1"/>
</dbReference>
<keyword evidence="1" id="KW-0808">Transferase</keyword>
<dbReference type="PANTHER" id="PTHR42919:SF8">
    <property type="entry name" value="N-ALPHA-ACETYLTRANSFERASE 50"/>
    <property type="match status" value="1"/>
</dbReference>
<reference evidence="4" key="1">
    <citation type="journal article" date="2020" name="Nature">
        <title>Giant virus diversity and host interactions through global metagenomics.</title>
        <authorList>
            <person name="Schulz F."/>
            <person name="Roux S."/>
            <person name="Paez-Espino D."/>
            <person name="Jungbluth S."/>
            <person name="Walsh D.A."/>
            <person name="Denef V.J."/>
            <person name="McMahon K.D."/>
            <person name="Konstantinidis K.T."/>
            <person name="Eloe-Fadrosh E.A."/>
            <person name="Kyrpides N.C."/>
            <person name="Woyke T."/>
        </authorList>
    </citation>
    <scope>NUCLEOTIDE SEQUENCE</scope>
    <source>
        <strain evidence="4">GVMAG-M-3300024302-11</strain>
    </source>
</reference>
<evidence type="ECO:0000313" key="4">
    <source>
        <dbReference type="EMBL" id="QHT96605.1"/>
    </source>
</evidence>
<dbReference type="InterPro" id="IPR016181">
    <property type="entry name" value="Acyl_CoA_acyltransferase"/>
</dbReference>
<protein>
    <recommendedName>
        <fullName evidence="3">N-acetyltransferase domain-containing protein</fullName>
    </recommendedName>
</protein>
<dbReference type="GO" id="GO:0007064">
    <property type="term" value="P:mitotic sister chromatid cohesion"/>
    <property type="evidence" value="ECO:0007669"/>
    <property type="project" value="TreeGrafter"/>
</dbReference>
<evidence type="ECO:0000259" key="3">
    <source>
        <dbReference type="PROSITE" id="PS51186"/>
    </source>
</evidence>
<dbReference type="SUPFAM" id="SSF55729">
    <property type="entry name" value="Acyl-CoA N-acyltransferases (Nat)"/>
    <property type="match status" value="1"/>
</dbReference>
<feature type="domain" description="N-acetyltransferase" evidence="3">
    <location>
        <begin position="2"/>
        <end position="144"/>
    </location>
</feature>
<dbReference type="InterPro" id="IPR051556">
    <property type="entry name" value="N-term/lysine_N-AcTrnsfr"/>
</dbReference>
<dbReference type="GO" id="GO:0016747">
    <property type="term" value="F:acyltransferase activity, transferring groups other than amino-acyl groups"/>
    <property type="evidence" value="ECO:0007669"/>
    <property type="project" value="InterPro"/>
</dbReference>
<evidence type="ECO:0000256" key="2">
    <source>
        <dbReference type="ARBA" id="ARBA00023315"/>
    </source>
</evidence>
<evidence type="ECO:0000256" key="1">
    <source>
        <dbReference type="ARBA" id="ARBA00022679"/>
    </source>
</evidence>
<dbReference type="EMBL" id="MN740260">
    <property type="protein sequence ID" value="QHT96605.1"/>
    <property type="molecule type" value="Genomic_DNA"/>
</dbReference>
<name>A0A6C0IVY4_9ZZZZ</name>
<dbReference type="Pfam" id="PF00583">
    <property type="entry name" value="Acetyltransf_1"/>
    <property type="match status" value="1"/>
</dbReference>
<dbReference type="GO" id="GO:0031415">
    <property type="term" value="C:NatA complex"/>
    <property type="evidence" value="ECO:0007669"/>
    <property type="project" value="TreeGrafter"/>
</dbReference>
<dbReference type="PROSITE" id="PS51186">
    <property type="entry name" value="GNAT"/>
    <property type="match status" value="1"/>
</dbReference>
<dbReference type="AlphaFoldDB" id="A0A6C0IVY4"/>
<proteinExistence type="predicted"/>
<organism evidence="4">
    <name type="scientific">viral metagenome</name>
    <dbReference type="NCBI Taxonomy" id="1070528"/>
    <lineage>
        <taxon>unclassified sequences</taxon>
        <taxon>metagenomes</taxon>
        <taxon>organismal metagenomes</taxon>
    </lineage>
</organism>
<accession>A0A6C0IVY4</accession>
<dbReference type="InterPro" id="IPR000182">
    <property type="entry name" value="GNAT_dom"/>
</dbReference>
<sequence length="145" mass="17169">MFEITKADNKDFIEIESIGKEVLPIYYSRFDLTMLYYNGNLIYKLVENNHIMAFIVCELFENENRLHIMSIGVTKDNQRNGLGTLLLDYIKEKFDTDITLYVQVSNKKAINFYSKGLFIVKDILNKYYQNLEDKDAYLMTYIQKV</sequence>
<dbReference type="Gene3D" id="3.40.630.30">
    <property type="match status" value="1"/>
</dbReference>
<dbReference type="CDD" id="cd04301">
    <property type="entry name" value="NAT_SF"/>
    <property type="match status" value="1"/>
</dbReference>